<dbReference type="WBParaSite" id="sdigi.contig544.g8932.t1">
    <property type="protein sequence ID" value="sdigi.contig544.g8932.t1"/>
    <property type="gene ID" value="sdigi.contig544.g8932"/>
</dbReference>
<reference evidence="2" key="1">
    <citation type="submission" date="2022-11" db="UniProtKB">
        <authorList>
            <consortium name="WormBaseParasite"/>
        </authorList>
    </citation>
    <scope>IDENTIFICATION</scope>
</reference>
<evidence type="ECO:0000313" key="1">
    <source>
        <dbReference type="Proteomes" id="UP000887581"/>
    </source>
</evidence>
<name>A0A915Q0U3_9BILA</name>
<accession>A0A915Q0U3</accession>
<keyword evidence="1" id="KW-1185">Reference proteome</keyword>
<sequence>MGVYVCVCVRKWDVRKCEMYQYALKCLRKTYTCLLRDKLNGSVLYVSERLRKFILNKDENGTD</sequence>
<evidence type="ECO:0000313" key="2">
    <source>
        <dbReference type="WBParaSite" id="sdigi.contig544.g8932.t1"/>
    </source>
</evidence>
<dbReference type="Proteomes" id="UP000887581">
    <property type="component" value="Unplaced"/>
</dbReference>
<dbReference type="AlphaFoldDB" id="A0A915Q0U3"/>
<proteinExistence type="predicted"/>
<protein>
    <submittedName>
        <fullName evidence="2">Uncharacterized protein</fullName>
    </submittedName>
</protein>
<organism evidence="1 2">
    <name type="scientific">Setaria digitata</name>
    <dbReference type="NCBI Taxonomy" id="48799"/>
    <lineage>
        <taxon>Eukaryota</taxon>
        <taxon>Metazoa</taxon>
        <taxon>Ecdysozoa</taxon>
        <taxon>Nematoda</taxon>
        <taxon>Chromadorea</taxon>
        <taxon>Rhabditida</taxon>
        <taxon>Spirurina</taxon>
        <taxon>Spiruromorpha</taxon>
        <taxon>Filarioidea</taxon>
        <taxon>Setariidae</taxon>
        <taxon>Setaria</taxon>
    </lineage>
</organism>